<proteinExistence type="predicted"/>
<reference evidence="3 4" key="1">
    <citation type="submission" date="2019-03" db="EMBL/GenBank/DDBJ databases">
        <title>Sequencing 25 genomes of Wallemia mellicola.</title>
        <authorList>
            <person name="Gostincar C."/>
        </authorList>
    </citation>
    <scope>NUCLEOTIDE SEQUENCE [LARGE SCALE GENOMIC DNA]</scope>
    <source>
        <strain evidence="3 4">EXF-1277</strain>
    </source>
</reference>
<keyword evidence="2" id="KW-1133">Transmembrane helix</keyword>
<comment type="caution">
    <text evidence="3">The sequence shown here is derived from an EMBL/GenBank/DDBJ whole genome shotgun (WGS) entry which is preliminary data.</text>
</comment>
<dbReference type="PANTHER" id="PTHR39466:SF1">
    <property type="entry name" value="RGS DOMAIN-CONTAINING PROTEIN"/>
    <property type="match status" value="1"/>
</dbReference>
<protein>
    <submittedName>
        <fullName evidence="3">Uncharacterized protein</fullName>
    </submittedName>
</protein>
<dbReference type="AlphaFoldDB" id="A0AB74KCE7"/>
<dbReference type="Proteomes" id="UP000305362">
    <property type="component" value="Unassembled WGS sequence"/>
</dbReference>
<feature type="region of interest" description="Disordered" evidence="1">
    <location>
        <begin position="205"/>
        <end position="224"/>
    </location>
</feature>
<name>A0AB74KCE7_9BASI</name>
<keyword evidence="2" id="KW-0472">Membrane</keyword>
<keyword evidence="2" id="KW-0812">Transmembrane</keyword>
<sequence length="329" mass="35803">MSQQYQRCLSTFILPGSAYELNIASKLIQEMLAIAPQQYVTLDDLNGTQSDRHAVLPPSPDAAAIVATKHHVVEMLRNSARKFATKAPANGGRKRGWFALFVGLLFILLGLLIVLVARLYQKGSGGDILQVLRFLFSGLGSQHLLWDYMACICIVVFMFGDARQLHPFEMDMPKDDSPVGTSHRTGSDTLGVGADVYGLTVTKTSSRDTSSDEAGTSHTSHTQLGNLEKGDISLVGGRMQRKFQEVPPQTSSRPLIDTPFVPDIPGHLKRFGTVTRQSTPRSAGVRGIFEPLTSVDEPIVSRVQLQVFYLAAVWGTILAVIGGVLAIKL</sequence>
<evidence type="ECO:0000256" key="2">
    <source>
        <dbReference type="SAM" id="Phobius"/>
    </source>
</evidence>
<organism evidence="3 4">
    <name type="scientific">Wallemia mellicola</name>
    <dbReference type="NCBI Taxonomy" id="1708541"/>
    <lineage>
        <taxon>Eukaryota</taxon>
        <taxon>Fungi</taxon>
        <taxon>Dikarya</taxon>
        <taxon>Basidiomycota</taxon>
        <taxon>Wallemiomycotina</taxon>
        <taxon>Wallemiomycetes</taxon>
        <taxon>Wallemiales</taxon>
        <taxon>Wallemiaceae</taxon>
        <taxon>Wallemia</taxon>
    </lineage>
</organism>
<gene>
    <name evidence="3" type="ORF">E3Q03_03035</name>
</gene>
<feature type="transmembrane region" description="Helical" evidence="2">
    <location>
        <begin position="96"/>
        <end position="120"/>
    </location>
</feature>
<evidence type="ECO:0000313" key="4">
    <source>
        <dbReference type="Proteomes" id="UP000305362"/>
    </source>
</evidence>
<accession>A0AB74KCE7</accession>
<dbReference type="EMBL" id="SPRV01000036">
    <property type="protein sequence ID" value="TIC60776.1"/>
    <property type="molecule type" value="Genomic_DNA"/>
</dbReference>
<feature type="compositionally biased region" description="Polar residues" evidence="1">
    <location>
        <begin position="211"/>
        <end position="224"/>
    </location>
</feature>
<dbReference type="PANTHER" id="PTHR39466">
    <property type="entry name" value="RGS DOMAIN-CONTAINING PROTEIN"/>
    <property type="match status" value="1"/>
</dbReference>
<feature type="transmembrane region" description="Helical" evidence="2">
    <location>
        <begin position="140"/>
        <end position="160"/>
    </location>
</feature>
<evidence type="ECO:0000313" key="3">
    <source>
        <dbReference type="EMBL" id="TIC60776.1"/>
    </source>
</evidence>
<evidence type="ECO:0000256" key="1">
    <source>
        <dbReference type="SAM" id="MobiDB-lite"/>
    </source>
</evidence>
<feature type="transmembrane region" description="Helical" evidence="2">
    <location>
        <begin position="307"/>
        <end position="327"/>
    </location>
</feature>